<dbReference type="Proteomes" id="UP001153069">
    <property type="component" value="Unassembled WGS sequence"/>
</dbReference>
<feature type="compositionally biased region" description="Basic and acidic residues" evidence="1">
    <location>
        <begin position="435"/>
        <end position="445"/>
    </location>
</feature>
<comment type="caution">
    <text evidence="2">The sequence shown here is derived from an EMBL/GenBank/DDBJ whole genome shotgun (WGS) entry which is preliminary data.</text>
</comment>
<feature type="compositionally biased region" description="Polar residues" evidence="1">
    <location>
        <begin position="642"/>
        <end position="651"/>
    </location>
</feature>
<reference evidence="2" key="1">
    <citation type="submission" date="2020-06" db="EMBL/GenBank/DDBJ databases">
        <authorList>
            <consortium name="Plant Systems Biology data submission"/>
        </authorList>
    </citation>
    <scope>NUCLEOTIDE SEQUENCE</scope>
    <source>
        <strain evidence="2">D6</strain>
    </source>
</reference>
<feature type="compositionally biased region" description="Basic and acidic residues" evidence="1">
    <location>
        <begin position="541"/>
        <end position="556"/>
    </location>
</feature>
<feature type="compositionally biased region" description="Polar residues" evidence="1">
    <location>
        <begin position="659"/>
        <end position="681"/>
    </location>
</feature>
<proteinExistence type="predicted"/>
<feature type="compositionally biased region" description="Polar residues" evidence="1">
    <location>
        <begin position="886"/>
        <end position="897"/>
    </location>
</feature>
<evidence type="ECO:0000313" key="3">
    <source>
        <dbReference type="Proteomes" id="UP001153069"/>
    </source>
</evidence>
<feature type="compositionally biased region" description="Basic residues" evidence="1">
    <location>
        <begin position="973"/>
        <end position="991"/>
    </location>
</feature>
<feature type="region of interest" description="Disordered" evidence="1">
    <location>
        <begin position="886"/>
        <end position="1055"/>
    </location>
</feature>
<feature type="compositionally biased region" description="Low complexity" evidence="1">
    <location>
        <begin position="796"/>
        <end position="820"/>
    </location>
</feature>
<feature type="region of interest" description="Disordered" evidence="1">
    <location>
        <begin position="396"/>
        <end position="475"/>
    </location>
</feature>
<feature type="compositionally biased region" description="Basic and acidic residues" evidence="1">
    <location>
        <begin position="1266"/>
        <end position="1281"/>
    </location>
</feature>
<feature type="compositionally biased region" description="Polar residues" evidence="1">
    <location>
        <begin position="330"/>
        <end position="379"/>
    </location>
</feature>
<feature type="compositionally biased region" description="Basic and acidic residues" evidence="1">
    <location>
        <begin position="992"/>
        <end position="1004"/>
    </location>
</feature>
<feature type="region of interest" description="Disordered" evidence="1">
    <location>
        <begin position="1266"/>
        <end position="1287"/>
    </location>
</feature>
<sequence>MTQGNGIFERWGISGSSSRTHHHHEEVEEDKWPTGNRRDMRRPSRAVTGGLCSTILAEKALESPLAKNTKKLNKTVSLSSLSVPLDRGLSDLELESFHVREVEAEECSLPTLGPMMSDKSVMSFNTAGKRTSSGTTTLPSINEGQRNVQRNSSDPVQLFKLAAMIAGRGGANSSFISRERKSSRRNVTRRNSEASSTRDPEMDDSFSTLASRNRRTKPGMDTSGHTAATAASSNRSPIRERFGAQGKSSSNRAPLRRCLSSPLAAMRQQRAAATKTADIISTQQPTQPTNNDSCSANTPERTPGRRGRFGSTGSRRGMGLNRSRSPLRRTYSSPLNSRSPPTRWENSTDNNNNARGRTISQARMVRSNSATGLGDTTNNSEKKAPDFCFEAKFEAKTETQQQRVEKNTGIGGTSWHETSSKKRPVRKTRSVGATRADHEHNDNPKRGSHGSSSSKLSPIDDDGEASGGEDKKNNIINLHDSTEKQLMKMSWHASFAEDNWEETAPSSGEYDGMSKSLPENHNNNKGGQRRRRKGSLSSKSPKRDNQQRSSLSEKLDYSKLLQRNEALNASKEFPLVDTETLGDFGADASESTIAKPEQIDNDKGCFLSPVVVKAVRTSASRISLEEDRTILKLQGKSDHESNATSATSVGSLASEDSHANNSRESSKLSTASNKDSSTSEAVANRSARRARKERGNEKEADRERRRDREKKREKEKSRESDNAEPKERGKERQRKSRSGSASSSKDTQSKRSVSKSENRKSSRKASMPDSSRASLTLDDLAMSSHDMSTSERSHEMSSSGGSHGMSSSRRSHGMSSSERSQGMVSSEKSYRRSSSLSSLSKSSNHRSSRGSSSNLQAPEPRDSRSSRPSDTSCLLESLYLDTVLETQNEDGSVATQPKKSKSKGHKSRGDEHKPSRSSKSKPVNSETKNDGGPSESKGRDPTPARHRRRSISHVAAEDDDQDPVDPKREKARSNRKSSHKEGRKKRSKSHKRSSDGNRGTDLHRHSQSSVDVAEEHSRTSKSDHGSESKCSSDDGRRKQCKSEREAEDEIGDSGHDVQQVAFNATDNGFFHHHDPSMYFDPNRRGGPTPQDPRFMWHQHPYPPTGKLSDGRVMPSSHHEPGGNPRYPDYRCPPYPSHPVVGHPYDPYWHPYWAQQTGFHQQMDPRLRRGPSRGGTDGPSSVAHPGSGKDGSHSEAGGGDQREGSLQNPRSLRRRHSIGSAHSRDAIMHEVTVSIQQDQKTWLNRCSQCGQSVIDCRCSNLHHEDEAIQGNDDHGRPRDLESRLGSSSHQDVSLFDTFGIRNPNAQKRGMGSHSRIDGEFHLSTHIHPGFYCPPPLQPLYRRPEGFDVIDYVHMSNTQRLAGTMSQNNHRGRTFQRFQEQQEQPQDEAATVGPMKNVSQLSSSEKSRAAMEARRVVVDDGSLRYPPMRSFSFGSKSGRRSTSGRFSVMSEGSIASFAV</sequence>
<feature type="compositionally biased region" description="Low complexity" evidence="1">
    <location>
        <begin position="309"/>
        <end position="319"/>
    </location>
</feature>
<feature type="region of interest" description="Disordered" evidence="1">
    <location>
        <begin position="500"/>
        <end position="556"/>
    </location>
</feature>
<feature type="compositionally biased region" description="Basic and acidic residues" evidence="1">
    <location>
        <begin position="632"/>
        <end position="641"/>
    </location>
</feature>
<feature type="compositionally biased region" description="Polar residues" evidence="1">
    <location>
        <begin position="279"/>
        <end position="300"/>
    </location>
</feature>
<feature type="compositionally biased region" description="Low complexity" evidence="1">
    <location>
        <begin position="832"/>
        <end position="842"/>
    </location>
</feature>
<feature type="region of interest" description="Disordered" evidence="1">
    <location>
        <begin position="1"/>
        <end position="44"/>
    </location>
</feature>
<accession>A0A9N8EPC0</accession>
<gene>
    <name evidence="2" type="ORF">SEMRO_1588_G284310.1</name>
</gene>
<feature type="compositionally biased region" description="Basic and acidic residues" evidence="1">
    <location>
        <begin position="1013"/>
        <end position="1044"/>
    </location>
</feature>
<keyword evidence="3" id="KW-1185">Reference proteome</keyword>
<feature type="compositionally biased region" description="Basic and acidic residues" evidence="1">
    <location>
        <begin position="23"/>
        <end position="42"/>
    </location>
</feature>
<feature type="region of interest" description="Disordered" evidence="1">
    <location>
        <begin position="632"/>
        <end position="874"/>
    </location>
</feature>
<evidence type="ECO:0000313" key="2">
    <source>
        <dbReference type="EMBL" id="CAB9524811.1"/>
    </source>
</evidence>
<organism evidence="2 3">
    <name type="scientific">Seminavis robusta</name>
    <dbReference type="NCBI Taxonomy" id="568900"/>
    <lineage>
        <taxon>Eukaryota</taxon>
        <taxon>Sar</taxon>
        <taxon>Stramenopiles</taxon>
        <taxon>Ochrophyta</taxon>
        <taxon>Bacillariophyta</taxon>
        <taxon>Bacillariophyceae</taxon>
        <taxon>Bacillariophycidae</taxon>
        <taxon>Naviculales</taxon>
        <taxon>Naviculaceae</taxon>
        <taxon>Seminavis</taxon>
    </lineage>
</organism>
<feature type="compositionally biased region" description="Basic and acidic residues" evidence="1">
    <location>
        <begin position="190"/>
        <end position="200"/>
    </location>
</feature>
<protein>
    <submittedName>
        <fullName evidence="2">Uncharacterized protein</fullName>
    </submittedName>
</protein>
<feature type="region of interest" description="Disordered" evidence="1">
    <location>
        <begin position="127"/>
        <end position="153"/>
    </location>
</feature>
<feature type="region of interest" description="Disordered" evidence="1">
    <location>
        <begin position="174"/>
        <end position="382"/>
    </location>
</feature>
<evidence type="ECO:0000256" key="1">
    <source>
        <dbReference type="SAM" id="MobiDB-lite"/>
    </source>
</evidence>
<dbReference type="EMBL" id="CAICTM010001586">
    <property type="protein sequence ID" value="CAB9524811.1"/>
    <property type="molecule type" value="Genomic_DNA"/>
</dbReference>
<feature type="compositionally biased region" description="Basic and acidic residues" evidence="1">
    <location>
        <begin position="693"/>
        <end position="730"/>
    </location>
</feature>
<name>A0A9N8EPC0_9STRA</name>
<feature type="region of interest" description="Disordered" evidence="1">
    <location>
        <begin position="1163"/>
        <end position="1213"/>
    </location>
</feature>